<proteinExistence type="inferred from homology"/>
<dbReference type="SMART" id="SM00220">
    <property type="entry name" value="S_TKc"/>
    <property type="match status" value="1"/>
</dbReference>
<keyword evidence="9" id="KW-1185">Reference proteome</keyword>
<evidence type="ECO:0000313" key="9">
    <source>
        <dbReference type="Proteomes" id="UP000070412"/>
    </source>
</evidence>
<dbReference type="InterPro" id="IPR011009">
    <property type="entry name" value="Kinase-like_dom_sf"/>
</dbReference>
<gene>
    <name evidence="7" type="ORF">SSS_2188</name>
</gene>
<dbReference type="PANTHER" id="PTHR22967:SF105">
    <property type="entry name" value="CYCLIN-G-ASSOCIATED KINASE"/>
    <property type="match status" value="1"/>
</dbReference>
<dbReference type="SMART" id="SM01326">
    <property type="entry name" value="PTEN_C2"/>
    <property type="match status" value="1"/>
</dbReference>
<dbReference type="InterPro" id="IPR000387">
    <property type="entry name" value="Tyr_Pase_dom"/>
</dbReference>
<keyword evidence="7" id="KW-0418">Kinase</keyword>
<reference evidence="8" key="3">
    <citation type="submission" date="2022-06" db="UniProtKB">
        <authorList>
            <consortium name="EnsemblMetazoa"/>
        </authorList>
    </citation>
    <scope>IDENTIFICATION</scope>
</reference>
<dbReference type="PROSITE" id="PS51181">
    <property type="entry name" value="PPASE_TENSIN"/>
    <property type="match status" value="1"/>
</dbReference>
<evidence type="ECO:0000259" key="5">
    <source>
        <dbReference type="PROSITE" id="PS51181"/>
    </source>
</evidence>
<keyword evidence="7" id="KW-0808">Transferase</keyword>
<dbReference type="Gene3D" id="1.10.510.10">
    <property type="entry name" value="Transferase(Phosphotransferase) domain 1"/>
    <property type="match status" value="1"/>
</dbReference>
<dbReference type="InterPro" id="IPR035892">
    <property type="entry name" value="C2_domain_sf"/>
</dbReference>
<dbReference type="InterPro" id="IPR014020">
    <property type="entry name" value="Tensin_C2-dom"/>
</dbReference>
<feature type="domain" description="Tyrosine specific protein phosphatases" evidence="4">
    <location>
        <begin position="456"/>
        <end position="520"/>
    </location>
</feature>
<dbReference type="GO" id="GO:0035612">
    <property type="term" value="F:AP-2 adaptor complex binding"/>
    <property type="evidence" value="ECO:0007669"/>
    <property type="project" value="TreeGrafter"/>
</dbReference>
<dbReference type="AlphaFoldDB" id="A0A834R823"/>
<feature type="domain" description="Phosphatase tensin-type" evidence="5">
    <location>
        <begin position="361"/>
        <end position="532"/>
    </location>
</feature>
<dbReference type="OrthoDB" id="1717591at2759"/>
<dbReference type="Gene3D" id="2.60.40.1110">
    <property type="match status" value="1"/>
</dbReference>
<dbReference type="InterPro" id="IPR000719">
    <property type="entry name" value="Prot_kinase_dom"/>
</dbReference>
<evidence type="ECO:0000256" key="1">
    <source>
        <dbReference type="ARBA" id="ARBA00005490"/>
    </source>
</evidence>
<evidence type="ECO:0000313" key="8">
    <source>
        <dbReference type="EnsemblMetazoa" id="KAF7491465.1"/>
    </source>
</evidence>
<dbReference type="PROSITE" id="PS50056">
    <property type="entry name" value="TYR_PHOSPHATASE_2"/>
    <property type="match status" value="1"/>
</dbReference>
<dbReference type="GO" id="GO:0045747">
    <property type="term" value="P:positive regulation of Notch signaling pathway"/>
    <property type="evidence" value="ECO:0007669"/>
    <property type="project" value="TreeGrafter"/>
</dbReference>
<dbReference type="InterPro" id="IPR029023">
    <property type="entry name" value="Tensin_phosphatase"/>
</dbReference>
<dbReference type="InterPro" id="IPR029021">
    <property type="entry name" value="Prot-tyrosine_phosphatase-like"/>
</dbReference>
<dbReference type="PROSITE" id="PS00108">
    <property type="entry name" value="PROTEIN_KINASE_ST"/>
    <property type="match status" value="1"/>
</dbReference>
<feature type="domain" description="Protein kinase" evidence="3">
    <location>
        <begin position="40"/>
        <end position="306"/>
    </location>
</feature>
<dbReference type="InterPro" id="IPR008271">
    <property type="entry name" value="Ser/Thr_kinase_AS"/>
</dbReference>
<dbReference type="GO" id="GO:2000369">
    <property type="term" value="P:regulation of clathrin-dependent endocytosis"/>
    <property type="evidence" value="ECO:0007669"/>
    <property type="project" value="TreeGrafter"/>
</dbReference>
<dbReference type="EMBL" id="WVUK01000059">
    <property type="protein sequence ID" value="KAF7491465.1"/>
    <property type="molecule type" value="Genomic_DNA"/>
</dbReference>
<sequence>MNELFRNFGLISNTNEISASSESSRNPFVGDVIEIKNFHLKLEDLIAEGGFGYVFRAKDLKTNHFYAVKRMIASDDESTAEILNEISMLERVQTHNHIIQFFGFETIKSKSIYYLLCEYCGSGSLKDIQMPLLNKQQLNRIIYQLSLALEKLHILGITHRDIKIENVLFDNDGFLKLCDFGSSTDKSYQPDHSWNPIQRSLLEDEMNRHTTPMYRPPEILDTYLHYEINCLMDIWALGCLIYFLRFGQHPFEDSSKLRIINCNFTFPQNINYSDLIINLIKNCLVVNPKDRINATNIIKLMEENFVDLNSPCVNSRNIQTSTNLTPNQNQPSNHIPGIAQSYLQGFTKYLKDTSNRVMQTMQSSIARQDLDLKFLTSRLIVMSYPAEGLESAYRNHIDDVKAVLESRNCNYSVVNVSGRSYDSSKFGRKIKIFDGGTFWKDTKKVCPIKIIVLICDHIFKWMKQNQHNLIVIHCMDGLNNSAMLTISFFLLIGLFHLHEKALEFFERKRGNLDLSKSQHRYLKYVEELKRDKYLSFFSIKKTVILKSIQMYGLPLFTKLRDGCRPFIELYIDSKKIFTSLVEYDRLSLYTRGNSDSVLWRDLNKKFDITSDITLIVSHARSTIGSKMLTQNKPTIIRMASVQFNIFFEQDLIAIGSNTMNFSIENLDDIDEIDRFPLNFEISMDFEIIDDSFDSNVPQNFEIDENEILPINEPQCVFQNESEYENFVMLNNLKPAALSIEKKSSEENRGNLDDSFLIDVVKNNLMNDNKKNENDFVDQILDKQNKEERIETKMPGDEKATDLLLNLSFNEESPNQLDDFVNLLDGNDDDGKKSTENILTTDDLLGMNHQSVTLDEKILFERIL</sequence>
<dbReference type="EnsemblMetazoa" id="SSS_2188s_mrna">
    <property type="protein sequence ID" value="KAF7491465.1"/>
    <property type="gene ID" value="SSS_2188"/>
</dbReference>
<dbReference type="Gene3D" id="3.90.190.10">
    <property type="entry name" value="Protein tyrosine phosphatase superfamily"/>
    <property type="match status" value="1"/>
</dbReference>
<evidence type="ECO:0000259" key="4">
    <source>
        <dbReference type="PROSITE" id="PS50056"/>
    </source>
</evidence>
<dbReference type="SUPFAM" id="SSF49562">
    <property type="entry name" value="C2 domain (Calcium/lipid-binding domain, CaLB)"/>
    <property type="match status" value="1"/>
</dbReference>
<dbReference type="PANTHER" id="PTHR22967">
    <property type="entry name" value="SERINE/THREONINE PROTEIN KINASE"/>
    <property type="match status" value="1"/>
</dbReference>
<reference evidence="7" key="2">
    <citation type="submission" date="2020-01" db="EMBL/GenBank/DDBJ databases">
        <authorList>
            <person name="Korhonen P.K.K."/>
            <person name="Guangxu M.G."/>
            <person name="Wang T.W."/>
            <person name="Stroehlein A.J.S."/>
            <person name="Young N.D."/>
            <person name="Ang C.-S.A."/>
            <person name="Fernando D.W.F."/>
            <person name="Lu H.L."/>
            <person name="Taylor S.T."/>
            <person name="Ehtesham M.E.M."/>
            <person name="Najaraj S.H.N."/>
            <person name="Harsha G.H.G."/>
            <person name="Madugundu A.M."/>
            <person name="Renuse S.R."/>
            <person name="Holt D.H."/>
            <person name="Pandey A.P."/>
            <person name="Papenfuss A.P."/>
            <person name="Gasser R.B.G."/>
            <person name="Fischer K.F."/>
        </authorList>
    </citation>
    <scope>NUCLEOTIDE SEQUENCE</scope>
    <source>
        <strain evidence="7">SSS_KF_BRIS2020</strain>
    </source>
</reference>
<comment type="similarity">
    <text evidence="1">Belongs to the protein kinase superfamily. AGC Ser/Thr protein kinase family. PKC subfamily.</text>
</comment>
<dbReference type="Pfam" id="PF00069">
    <property type="entry name" value="Pkinase"/>
    <property type="match status" value="1"/>
</dbReference>
<dbReference type="PROSITE" id="PS51182">
    <property type="entry name" value="C2_TENSIN"/>
    <property type="match status" value="1"/>
</dbReference>
<protein>
    <submittedName>
        <fullName evidence="7">Cyclin-G-associated kinase</fullName>
    </submittedName>
</protein>
<name>A0A834R823_SARSC</name>
<evidence type="ECO:0000259" key="6">
    <source>
        <dbReference type="PROSITE" id="PS51182"/>
    </source>
</evidence>
<organism evidence="7">
    <name type="scientific">Sarcoptes scabiei</name>
    <name type="common">Itch mite</name>
    <name type="synonym">Acarus scabiei</name>
    <dbReference type="NCBI Taxonomy" id="52283"/>
    <lineage>
        <taxon>Eukaryota</taxon>
        <taxon>Metazoa</taxon>
        <taxon>Ecdysozoa</taxon>
        <taxon>Arthropoda</taxon>
        <taxon>Chelicerata</taxon>
        <taxon>Arachnida</taxon>
        <taxon>Acari</taxon>
        <taxon>Acariformes</taxon>
        <taxon>Sarcoptiformes</taxon>
        <taxon>Astigmata</taxon>
        <taxon>Psoroptidia</taxon>
        <taxon>Sarcoptoidea</taxon>
        <taxon>Sarcoptidae</taxon>
        <taxon>Sarcoptinae</taxon>
        <taxon>Sarcoptes</taxon>
    </lineage>
</organism>
<dbReference type="GO" id="GO:0005524">
    <property type="term" value="F:ATP binding"/>
    <property type="evidence" value="ECO:0007669"/>
    <property type="project" value="InterPro"/>
</dbReference>
<dbReference type="GO" id="GO:0004674">
    <property type="term" value="F:protein serine/threonine kinase activity"/>
    <property type="evidence" value="ECO:0007669"/>
    <property type="project" value="TreeGrafter"/>
</dbReference>
<evidence type="ECO:0000313" key="7">
    <source>
        <dbReference type="EMBL" id="KAF7491465.1"/>
    </source>
</evidence>
<keyword evidence="2" id="KW-0547">Nucleotide-binding</keyword>
<reference evidence="9" key="1">
    <citation type="journal article" date="2020" name="PLoS Negl. Trop. Dis.">
        <title>High-quality nuclear genome for Sarcoptes scabiei-A critical resource for a neglected parasite.</title>
        <authorList>
            <person name="Korhonen P.K."/>
            <person name="Gasser R.B."/>
            <person name="Ma G."/>
            <person name="Wang T."/>
            <person name="Stroehlein A.J."/>
            <person name="Young N.D."/>
            <person name="Ang C.S."/>
            <person name="Fernando D.D."/>
            <person name="Lu H.C."/>
            <person name="Taylor S."/>
            <person name="Reynolds S.L."/>
            <person name="Mofiz E."/>
            <person name="Najaraj S.H."/>
            <person name="Gowda H."/>
            <person name="Madugundu A."/>
            <person name="Renuse S."/>
            <person name="Holt D."/>
            <person name="Pandey A."/>
            <person name="Papenfuss A.T."/>
            <person name="Fischer K."/>
        </authorList>
    </citation>
    <scope>NUCLEOTIDE SEQUENCE [LARGE SCALE GENOMIC DNA]</scope>
</reference>
<dbReference type="Pfam" id="PF10409">
    <property type="entry name" value="PTEN_C2"/>
    <property type="match status" value="1"/>
</dbReference>
<evidence type="ECO:0000256" key="2">
    <source>
        <dbReference type="ARBA" id="ARBA00022741"/>
    </source>
</evidence>
<dbReference type="SUPFAM" id="SSF56112">
    <property type="entry name" value="Protein kinase-like (PK-like)"/>
    <property type="match status" value="1"/>
</dbReference>
<dbReference type="GO" id="GO:0005737">
    <property type="term" value="C:cytoplasm"/>
    <property type="evidence" value="ECO:0007669"/>
    <property type="project" value="TreeGrafter"/>
</dbReference>
<accession>A0A834R823</accession>
<feature type="domain" description="C2 tensin-type" evidence="6">
    <location>
        <begin position="540"/>
        <end position="688"/>
    </location>
</feature>
<dbReference type="SUPFAM" id="SSF52799">
    <property type="entry name" value="(Phosphotyrosine protein) phosphatases II"/>
    <property type="match status" value="1"/>
</dbReference>
<dbReference type="Proteomes" id="UP000070412">
    <property type="component" value="Unassembled WGS sequence"/>
</dbReference>
<dbReference type="PROSITE" id="PS50011">
    <property type="entry name" value="PROTEIN_KINASE_DOM"/>
    <property type="match status" value="1"/>
</dbReference>
<evidence type="ECO:0000259" key="3">
    <source>
        <dbReference type="PROSITE" id="PS50011"/>
    </source>
</evidence>